<dbReference type="KEGG" id="hcv:FTV88_2375"/>
<sequence>MRPFLKWPGGKHKLVQRIQKILPQGRRLVEPFVAQVPFSLPRKTMRNIF</sequence>
<keyword evidence="1 4" id="KW-0489">Methyltransferase</keyword>
<organism evidence="4 5">
    <name type="scientific">Heliorestis convoluta</name>
    <dbReference type="NCBI Taxonomy" id="356322"/>
    <lineage>
        <taxon>Bacteria</taxon>
        <taxon>Bacillati</taxon>
        <taxon>Bacillota</taxon>
        <taxon>Clostridia</taxon>
        <taxon>Eubacteriales</taxon>
        <taxon>Heliobacteriaceae</taxon>
        <taxon>Heliorestis</taxon>
    </lineage>
</organism>
<keyword evidence="3" id="KW-0949">S-adenosyl-L-methionine</keyword>
<keyword evidence="2 4" id="KW-0808">Transferase</keyword>
<reference evidence="5" key="1">
    <citation type="submission" date="2019-11" db="EMBL/GenBank/DDBJ databases">
        <title>Genome sequence of Heliorestis convoluta strain HH, an alkaliphilic and minimalistic phototrophic bacterium from a soda lake in Egypt.</title>
        <authorList>
            <person name="Dewey E.D."/>
            <person name="Stokes L.M."/>
            <person name="Burchell B.M."/>
            <person name="Shaffer K.N."/>
            <person name="Huntington A.M."/>
            <person name="Baker J.M."/>
            <person name="Nadendla S."/>
            <person name="Giglio M.G."/>
            <person name="Touchman J.W."/>
            <person name="Blankenship R.E."/>
            <person name="Madigan M.T."/>
            <person name="Sattley W.M."/>
        </authorList>
    </citation>
    <scope>NUCLEOTIDE SEQUENCE [LARGE SCALE GENOMIC DNA]</scope>
    <source>
        <strain evidence="5">HH</strain>
    </source>
</reference>
<evidence type="ECO:0000256" key="2">
    <source>
        <dbReference type="ARBA" id="ARBA00022679"/>
    </source>
</evidence>
<protein>
    <submittedName>
        <fullName evidence="4">Dam family site-specific DNA-(Adenine-N6)-methyltransferase</fullName>
        <ecNumber evidence="4">2.1.1.72</ecNumber>
    </submittedName>
</protein>
<dbReference type="GO" id="GO:0009007">
    <property type="term" value="F:site-specific DNA-methyltransferase (adenine-specific) activity"/>
    <property type="evidence" value="ECO:0007669"/>
    <property type="project" value="UniProtKB-EC"/>
</dbReference>
<accession>A0A5Q2N3L8</accession>
<dbReference type="GO" id="GO:0032259">
    <property type="term" value="P:methylation"/>
    <property type="evidence" value="ECO:0007669"/>
    <property type="project" value="UniProtKB-KW"/>
</dbReference>
<dbReference type="EC" id="2.1.1.72" evidence="4"/>
<dbReference type="GO" id="GO:0009307">
    <property type="term" value="P:DNA restriction-modification system"/>
    <property type="evidence" value="ECO:0007669"/>
    <property type="project" value="InterPro"/>
</dbReference>
<proteinExistence type="predicted"/>
<dbReference type="EMBL" id="CP045875">
    <property type="protein sequence ID" value="QGG48473.1"/>
    <property type="molecule type" value="Genomic_DNA"/>
</dbReference>
<dbReference type="Pfam" id="PF02086">
    <property type="entry name" value="MethyltransfD12"/>
    <property type="match status" value="1"/>
</dbReference>
<name>A0A5Q2N3L8_9FIRM</name>
<dbReference type="Proteomes" id="UP000366051">
    <property type="component" value="Chromosome"/>
</dbReference>
<dbReference type="Gene3D" id="3.40.50.150">
    <property type="entry name" value="Vaccinia Virus protein VP39"/>
    <property type="match status" value="1"/>
</dbReference>
<evidence type="ECO:0000256" key="1">
    <source>
        <dbReference type="ARBA" id="ARBA00022603"/>
    </source>
</evidence>
<evidence type="ECO:0000256" key="3">
    <source>
        <dbReference type="ARBA" id="ARBA00022691"/>
    </source>
</evidence>
<evidence type="ECO:0000313" key="5">
    <source>
        <dbReference type="Proteomes" id="UP000366051"/>
    </source>
</evidence>
<dbReference type="InterPro" id="IPR029063">
    <property type="entry name" value="SAM-dependent_MTases_sf"/>
</dbReference>
<dbReference type="InterPro" id="IPR012327">
    <property type="entry name" value="MeTrfase_D12"/>
</dbReference>
<dbReference type="AlphaFoldDB" id="A0A5Q2N3L8"/>
<gene>
    <name evidence="4" type="ORF">FTV88_2375</name>
</gene>
<dbReference type="SUPFAM" id="SSF53335">
    <property type="entry name" value="S-adenosyl-L-methionine-dependent methyltransferases"/>
    <property type="match status" value="1"/>
</dbReference>
<keyword evidence="5" id="KW-1185">Reference proteome</keyword>
<evidence type="ECO:0000313" key="4">
    <source>
        <dbReference type="EMBL" id="QGG48473.1"/>
    </source>
</evidence>